<dbReference type="Pfam" id="PF13432">
    <property type="entry name" value="TPR_16"/>
    <property type="match status" value="2"/>
</dbReference>
<feature type="repeat" description="TPR" evidence="3">
    <location>
        <begin position="370"/>
        <end position="403"/>
    </location>
</feature>
<sequence>MWQMLRWLLQWLNSFLKYPFHSRRTHDADADKGYRVVNSPPELTNADLEVLFNQLLEGVHQARGQQWALKYLQRMEPRITVERWIDWLLIFGEKLLASPAPNNQIATRMVQLGELNVGRVGELAAEIGIQLLRRDFLNQEYVSNSEPVEVTAAAAVKPLLEETPGQKLLRDLGEKLWEHDQDETVHTSAASPILEQIWVNSEELSYEDAQADLSEAVVFEYVGEEASTVEELEEVASSSLTENWDRSLVNLEPQVAHTLDELVVRLEQSTNLVQQLASELAIRESQAIIERPSFQLTVTNQAQAWFYQGLQQAKSGDLLGALAFYNQATKMQPEDHEYWFNQGLTLFHLQRLTEAIAAYDQALSLKPDFHKAWYNRGGILGEFGDFDNAIASFDQAIQFKPDYQEAWSSRGLALLKLGLIWEAISSYDQALKLQPHDQETWYYRGVALAVGEQYEDAIASYDRAIDIQPDYHEVWIDRGVVLFSLKRWSEAIESWDQALSIQPDVYLACYNRGIALENLGRREEAITSYQQAITIKPDFHPAWYNQAVALFYLDRFPEAIACYDSALEIKLDYWEAWLGRAGAVANLVNDKLPLNIPSSIAASNPALNQRGYEGKLATYQEGLKYLRPDTHPEGWGRLHLAMGNTHYEQGKKQPIPRYFWQKAVSEYQQALLTLTAEDFSELHLDVLQSLTKTLVGLGQTASAQEIQQQGLDLLQQLLNQTTRPEQSKKQLALKFAGLKQLAVDLAVNVGDLVEAWEIAEQGKNTCLKLLLSSWSEEIYFPNYDAIQQLLNPTTAIIYWHLSPAALHTFIIKDQAPSPILLLTPIQDIEAIPEAVKRLVEFEAWLENWQKEYPANNHYHSRNWEIEQRLLKLQNILNISTIIQELECITNLILIPHRDLHKLPLQALFPLHQPDLPNYTINYLPSIQIGLNLKTNSLSNWQQQKFLSVENPASLDNKDSSEFASVIVRQMFDYAQHIKGTQVTRDNLENALVADYNIFHFTGHAINNLSEVRKSALVLANEDKLTLEQINQQTFTNYNLFTLTNSENVINKNQNISGEYVGLATGLLNAGVPYVVSTIWTVESSVTNLVIIEFYRRLLTHHSPIISLAEATTWLRNITVVELIAWYEDLLPNLHPEEFQLRNYVATQIDKHSKLASYKQPYNNPYYWATFIITGCN</sequence>
<dbReference type="Pfam" id="PF13181">
    <property type="entry name" value="TPR_8"/>
    <property type="match status" value="1"/>
</dbReference>
<protein>
    <submittedName>
        <fullName evidence="5">Tetratricopeptide TPR_1 repeat-containing protein</fullName>
    </submittedName>
</protein>
<proteinExistence type="predicted"/>
<reference evidence="6" key="1">
    <citation type="journal article" date="2013" name="Proc. Natl. Acad. Sci. U.S.A.">
        <title>Improving the coverage of the cyanobacterial phylum using diversity-driven genome sequencing.</title>
        <authorList>
            <person name="Shih P.M."/>
            <person name="Wu D."/>
            <person name="Latifi A."/>
            <person name="Axen S.D."/>
            <person name="Fewer D.P."/>
            <person name="Talla E."/>
            <person name="Calteau A."/>
            <person name="Cai F."/>
            <person name="Tandeau de Marsac N."/>
            <person name="Rippka R."/>
            <person name="Herdman M."/>
            <person name="Sivonen K."/>
            <person name="Coursin T."/>
            <person name="Laurent T."/>
            <person name="Goodwin L."/>
            <person name="Nolan M."/>
            <person name="Davenport K.W."/>
            <person name="Han C.S."/>
            <person name="Rubin E.M."/>
            <person name="Eisen J.A."/>
            <person name="Woyke T."/>
            <person name="Gugger M."/>
            <person name="Kerfeld C.A."/>
        </authorList>
    </citation>
    <scope>NUCLEOTIDE SEQUENCE [LARGE SCALE GENOMIC DNA]</scope>
    <source>
        <strain evidence="6">ATCC 27899 / PCC 7122</strain>
    </source>
</reference>
<feature type="repeat" description="TPR" evidence="3">
    <location>
        <begin position="472"/>
        <end position="505"/>
    </location>
</feature>
<dbReference type="eggNOG" id="COG0457">
    <property type="taxonomic scope" value="Bacteria"/>
</dbReference>
<evidence type="ECO:0000313" key="5">
    <source>
        <dbReference type="EMBL" id="AFZ59936.1"/>
    </source>
</evidence>
<dbReference type="KEGG" id="acy:Anacy_4584"/>
<dbReference type="HOGENOM" id="CLU_003728_15_0_3"/>
<dbReference type="SUPFAM" id="SSF48452">
    <property type="entry name" value="TPR-like"/>
    <property type="match status" value="1"/>
</dbReference>
<dbReference type="Pfam" id="PF12770">
    <property type="entry name" value="CHAT"/>
    <property type="match status" value="1"/>
</dbReference>
<evidence type="ECO:0000313" key="6">
    <source>
        <dbReference type="Proteomes" id="UP000010474"/>
    </source>
</evidence>
<dbReference type="InterPro" id="IPR024983">
    <property type="entry name" value="CHAT_dom"/>
</dbReference>
<dbReference type="PANTHER" id="PTHR44943">
    <property type="entry name" value="CELLULOSE SYNTHASE OPERON PROTEIN C"/>
    <property type="match status" value="1"/>
</dbReference>
<dbReference type="OrthoDB" id="3882674at2"/>
<keyword evidence="2 3" id="KW-0802">TPR repeat</keyword>
<evidence type="ECO:0000256" key="3">
    <source>
        <dbReference type="PROSITE-ProRule" id="PRU00339"/>
    </source>
</evidence>
<dbReference type="eggNOG" id="COG4995">
    <property type="taxonomic scope" value="Bacteria"/>
</dbReference>
<dbReference type="SMART" id="SM00028">
    <property type="entry name" value="TPR"/>
    <property type="match status" value="8"/>
</dbReference>
<dbReference type="RefSeq" id="WP_015216552.1">
    <property type="nucleotide sequence ID" value="NC_019771.1"/>
</dbReference>
<gene>
    <name evidence="5" type="ordered locus">Anacy_4584</name>
</gene>
<dbReference type="STRING" id="272123.Anacy_4584"/>
<dbReference type="Proteomes" id="UP000010474">
    <property type="component" value="Chromosome"/>
</dbReference>
<dbReference type="PROSITE" id="PS50293">
    <property type="entry name" value="TPR_REGION"/>
    <property type="match status" value="1"/>
</dbReference>
<feature type="repeat" description="TPR" evidence="3">
    <location>
        <begin position="404"/>
        <end position="437"/>
    </location>
</feature>
<feature type="repeat" description="TPR" evidence="3">
    <location>
        <begin position="438"/>
        <end position="471"/>
    </location>
</feature>
<dbReference type="InterPro" id="IPR051685">
    <property type="entry name" value="Ycf3/AcsC/BcsC/TPR_MFPF"/>
</dbReference>
<feature type="repeat" description="TPR" evidence="3">
    <location>
        <begin position="302"/>
        <end position="335"/>
    </location>
</feature>
<evidence type="ECO:0000259" key="4">
    <source>
        <dbReference type="Pfam" id="PF12770"/>
    </source>
</evidence>
<dbReference type="InterPro" id="IPR013105">
    <property type="entry name" value="TPR_2"/>
</dbReference>
<dbReference type="Pfam" id="PF00515">
    <property type="entry name" value="TPR_1"/>
    <property type="match status" value="2"/>
</dbReference>
<dbReference type="EMBL" id="CP003659">
    <property type="protein sequence ID" value="AFZ59936.1"/>
    <property type="molecule type" value="Genomic_DNA"/>
</dbReference>
<name>K9ZL65_ANACC</name>
<dbReference type="AlphaFoldDB" id="K9ZL65"/>
<dbReference type="InterPro" id="IPR011990">
    <property type="entry name" value="TPR-like_helical_dom_sf"/>
</dbReference>
<dbReference type="PROSITE" id="PS50005">
    <property type="entry name" value="TPR"/>
    <property type="match status" value="7"/>
</dbReference>
<dbReference type="Gene3D" id="1.25.40.10">
    <property type="entry name" value="Tetratricopeptide repeat domain"/>
    <property type="match status" value="4"/>
</dbReference>
<organism evidence="5 6">
    <name type="scientific">Anabaena cylindrica (strain ATCC 27899 / PCC 7122)</name>
    <dbReference type="NCBI Taxonomy" id="272123"/>
    <lineage>
        <taxon>Bacteria</taxon>
        <taxon>Bacillati</taxon>
        <taxon>Cyanobacteriota</taxon>
        <taxon>Cyanophyceae</taxon>
        <taxon>Nostocales</taxon>
        <taxon>Nostocaceae</taxon>
        <taxon>Anabaena</taxon>
    </lineage>
</organism>
<evidence type="ECO:0000256" key="2">
    <source>
        <dbReference type="ARBA" id="ARBA00022803"/>
    </source>
</evidence>
<dbReference type="Pfam" id="PF07719">
    <property type="entry name" value="TPR_2"/>
    <property type="match status" value="1"/>
</dbReference>
<keyword evidence="1" id="KW-0677">Repeat</keyword>
<dbReference type="InterPro" id="IPR019734">
    <property type="entry name" value="TPR_rpt"/>
</dbReference>
<dbReference type="PATRIC" id="fig|272123.3.peg.4993"/>
<feature type="repeat" description="TPR" evidence="3">
    <location>
        <begin position="336"/>
        <end position="369"/>
    </location>
</feature>
<evidence type="ECO:0000256" key="1">
    <source>
        <dbReference type="ARBA" id="ARBA00022737"/>
    </source>
</evidence>
<feature type="repeat" description="TPR" evidence="3">
    <location>
        <begin position="506"/>
        <end position="539"/>
    </location>
</feature>
<keyword evidence="6" id="KW-1185">Reference proteome</keyword>
<dbReference type="PANTHER" id="PTHR44943:SF4">
    <property type="entry name" value="TPR REPEAT-CONTAINING PROTEIN MJ0798"/>
    <property type="match status" value="1"/>
</dbReference>
<feature type="domain" description="CHAT" evidence="4">
    <location>
        <begin position="881"/>
        <end position="1174"/>
    </location>
</feature>
<accession>K9ZL65</accession>